<dbReference type="FunFam" id="1.20.1070.10:FF:000055">
    <property type="entry name" value="Taste receptor type 2"/>
    <property type="match status" value="1"/>
</dbReference>
<feature type="transmembrane region" description="Helical" evidence="14">
    <location>
        <begin position="246"/>
        <end position="266"/>
    </location>
</feature>
<feature type="transmembrane region" description="Helical" evidence="14">
    <location>
        <begin position="193"/>
        <end position="217"/>
    </location>
</feature>
<evidence type="ECO:0000256" key="7">
    <source>
        <dbReference type="ARBA" id="ARBA00023040"/>
    </source>
</evidence>
<name>A0A1U7R869_MESAU</name>
<gene>
    <name evidence="16" type="primary">LOC101833621</name>
</gene>
<dbReference type="GO" id="GO:0004930">
    <property type="term" value="F:G protein-coupled receptor activity"/>
    <property type="evidence" value="ECO:0007669"/>
    <property type="project" value="UniProtKB-KW"/>
</dbReference>
<evidence type="ECO:0000256" key="13">
    <source>
        <dbReference type="RuleBase" id="RU004424"/>
    </source>
</evidence>
<evidence type="ECO:0000256" key="14">
    <source>
        <dbReference type="SAM" id="Phobius"/>
    </source>
</evidence>
<accession>A0A1U7R869</accession>
<keyword evidence="3 13" id="KW-0919">Taste</keyword>
<evidence type="ECO:0000256" key="9">
    <source>
        <dbReference type="ARBA" id="ARBA00023170"/>
    </source>
</evidence>
<dbReference type="SUPFAM" id="SSF81321">
    <property type="entry name" value="Family A G protein-coupled receptor-like"/>
    <property type="match status" value="1"/>
</dbReference>
<keyword evidence="10" id="KW-0325">Glycoprotein</keyword>
<keyword evidence="11 13" id="KW-0807">Transducer</keyword>
<dbReference type="GeneID" id="101833621"/>
<evidence type="ECO:0000256" key="1">
    <source>
        <dbReference type="ARBA" id="ARBA00004141"/>
    </source>
</evidence>
<dbReference type="RefSeq" id="XP_005083136.1">
    <property type="nucleotide sequence ID" value="XM_005083079.1"/>
</dbReference>
<evidence type="ECO:0000256" key="11">
    <source>
        <dbReference type="ARBA" id="ARBA00023224"/>
    </source>
</evidence>
<dbReference type="Pfam" id="PF05296">
    <property type="entry name" value="TAS2R"/>
    <property type="match status" value="1"/>
</dbReference>
<dbReference type="KEGG" id="maua:101833621"/>
<protein>
    <recommendedName>
        <fullName evidence="13">Taste receptor type 2</fullName>
    </recommendedName>
</protein>
<dbReference type="Gene3D" id="1.20.1070.10">
    <property type="entry name" value="Rhodopsin 7-helix transmembrane proteins"/>
    <property type="match status" value="1"/>
</dbReference>
<comment type="subcellular location">
    <subcellularLocation>
        <location evidence="1 13">Membrane</location>
        <topology evidence="1 13">Multi-pass membrane protein</topology>
    </subcellularLocation>
</comment>
<dbReference type="PANTHER" id="PTHR11394:SF142">
    <property type="entry name" value="TASTE RECEPTOR TYPE 2 MEMBER 39"/>
    <property type="match status" value="1"/>
</dbReference>
<evidence type="ECO:0000256" key="2">
    <source>
        <dbReference type="ARBA" id="ARBA00007376"/>
    </source>
</evidence>
<evidence type="ECO:0000313" key="15">
    <source>
        <dbReference type="Proteomes" id="UP000886700"/>
    </source>
</evidence>
<reference evidence="16" key="1">
    <citation type="submission" date="2025-08" db="UniProtKB">
        <authorList>
            <consortium name="RefSeq"/>
        </authorList>
    </citation>
    <scope>IDENTIFICATION</scope>
    <source>
        <tissue evidence="16">Liver</tissue>
    </source>
</reference>
<keyword evidence="8 13" id="KW-0472">Membrane</keyword>
<organism evidence="15 16">
    <name type="scientific">Mesocricetus auratus</name>
    <name type="common">Golden hamster</name>
    <dbReference type="NCBI Taxonomy" id="10036"/>
    <lineage>
        <taxon>Eukaryota</taxon>
        <taxon>Metazoa</taxon>
        <taxon>Chordata</taxon>
        <taxon>Craniata</taxon>
        <taxon>Vertebrata</taxon>
        <taxon>Euteleostomi</taxon>
        <taxon>Mammalia</taxon>
        <taxon>Eutheria</taxon>
        <taxon>Euarchontoglires</taxon>
        <taxon>Glires</taxon>
        <taxon>Rodentia</taxon>
        <taxon>Myomorpha</taxon>
        <taxon>Muroidea</taxon>
        <taxon>Cricetidae</taxon>
        <taxon>Cricetinae</taxon>
        <taxon>Mesocricetus</taxon>
    </lineage>
</organism>
<dbReference type="PANTHER" id="PTHR11394">
    <property type="entry name" value="TASTE RECEPTOR TYPE 2"/>
    <property type="match status" value="1"/>
</dbReference>
<dbReference type="GO" id="GO:0033038">
    <property type="term" value="F:bitter taste receptor activity"/>
    <property type="evidence" value="ECO:0007669"/>
    <property type="project" value="InterPro"/>
</dbReference>
<dbReference type="OrthoDB" id="8876749at2759"/>
<keyword evidence="6 14" id="KW-1133">Transmembrane helix</keyword>
<dbReference type="Proteomes" id="UP000886700">
    <property type="component" value="Unplaced"/>
</dbReference>
<evidence type="ECO:0000313" key="16">
    <source>
        <dbReference type="RefSeq" id="XP_005083136.1"/>
    </source>
</evidence>
<sequence length="319" mass="36489">MVHPVNLWRHDVPPFVILILTVVAAQCIIGIIANGIIMVVNMVPWVQKRSASVNTRILLFLSVSRIGFQSVTLVETTFSIFRVSLYSSVSYSISKVSFVFLNYCGLWFAALLSFFHFVKIANFSNPLFLKLKWRISGLMPWLLWLSVFISFSCSMMFSKDTYTVYSNNSRSFNFFNYTMKVYLIETNVVSVTFLFSLGILPPLIMSTAATALLIFSLRRHTLNMRKGDTSSRDPSRESHLRAIKETGCFLFLYISNAAALFVYMSNLVDGSFFWSMLLKVILPCYPAGHSVLLIHNNPGLRRGWKQLQSQIHLYLQSRF</sequence>
<comment type="similarity">
    <text evidence="2 12">Belongs to the G-protein coupled receptor T2R family.</text>
</comment>
<keyword evidence="15" id="KW-1185">Reference proteome</keyword>
<keyword evidence="7 13" id="KW-0297">G-protein coupled receptor</keyword>
<evidence type="ECO:0000256" key="12">
    <source>
        <dbReference type="RuleBase" id="RU004423"/>
    </source>
</evidence>
<dbReference type="GO" id="GO:0016020">
    <property type="term" value="C:membrane"/>
    <property type="evidence" value="ECO:0007669"/>
    <property type="project" value="UniProtKB-SubCell"/>
</dbReference>
<evidence type="ECO:0000256" key="5">
    <source>
        <dbReference type="ARBA" id="ARBA00022692"/>
    </source>
</evidence>
<feature type="transmembrane region" description="Helical" evidence="14">
    <location>
        <begin position="100"/>
        <end position="118"/>
    </location>
</feature>
<evidence type="ECO:0000256" key="3">
    <source>
        <dbReference type="ARBA" id="ARBA00022480"/>
    </source>
</evidence>
<dbReference type="eggNOG" id="ENOG502SQHF">
    <property type="taxonomic scope" value="Eukaryota"/>
</dbReference>
<keyword evidence="9 13" id="KW-0675">Receptor</keyword>
<feature type="transmembrane region" description="Helical" evidence="14">
    <location>
        <begin position="272"/>
        <end position="294"/>
    </location>
</feature>
<proteinExistence type="inferred from homology"/>
<evidence type="ECO:0000256" key="10">
    <source>
        <dbReference type="ARBA" id="ARBA00023180"/>
    </source>
</evidence>
<dbReference type="AlphaFoldDB" id="A0A1U7R869"/>
<evidence type="ECO:0000256" key="4">
    <source>
        <dbReference type="ARBA" id="ARBA00022606"/>
    </source>
</evidence>
<evidence type="ECO:0000256" key="8">
    <source>
        <dbReference type="ARBA" id="ARBA00023136"/>
    </source>
</evidence>
<evidence type="ECO:0000256" key="6">
    <source>
        <dbReference type="ARBA" id="ARBA00022989"/>
    </source>
</evidence>
<feature type="transmembrane region" description="Helical" evidence="14">
    <location>
        <begin position="15"/>
        <end position="45"/>
    </location>
</feature>
<keyword evidence="5 13" id="KW-0812">Transmembrane</keyword>
<dbReference type="InterPro" id="IPR007960">
    <property type="entry name" value="TAS2R"/>
</dbReference>
<keyword evidence="4 13" id="KW-0716">Sensory transduction</keyword>
<feature type="transmembrane region" description="Helical" evidence="14">
    <location>
        <begin position="138"/>
        <end position="157"/>
    </location>
</feature>